<dbReference type="EMBL" id="JAYKXP010000260">
    <property type="protein sequence ID" value="KAK7017081.1"/>
    <property type="molecule type" value="Genomic_DNA"/>
</dbReference>
<keyword evidence="2" id="KW-0675">Receptor</keyword>
<evidence type="ECO:0000313" key="2">
    <source>
        <dbReference type="EMBL" id="KAK7017081.1"/>
    </source>
</evidence>
<reference evidence="2 3" key="1">
    <citation type="submission" date="2024-01" db="EMBL/GenBank/DDBJ databases">
        <title>A draft genome for a cacao thread blight-causing isolate of Paramarasmius palmivorus.</title>
        <authorList>
            <person name="Baruah I.K."/>
            <person name="Bukari Y."/>
            <person name="Amoako-Attah I."/>
            <person name="Meinhardt L.W."/>
            <person name="Bailey B.A."/>
            <person name="Cohen S.P."/>
        </authorList>
    </citation>
    <scope>NUCLEOTIDE SEQUENCE [LARGE SCALE GENOMIC DNA]</scope>
    <source>
        <strain evidence="2 3">GH-12</strain>
    </source>
</reference>
<gene>
    <name evidence="2" type="primary">CSE1_19</name>
    <name evidence="2" type="ORF">VNI00_018695</name>
</gene>
<evidence type="ECO:0000313" key="3">
    <source>
        <dbReference type="Proteomes" id="UP001383192"/>
    </source>
</evidence>
<evidence type="ECO:0000256" key="1">
    <source>
        <dbReference type="SAM" id="MobiDB-lite"/>
    </source>
</evidence>
<sequence>LTITTTAAFCSSTASEAPGQSQRLYVPCSPSHWTSPHNYVLESKETVALIAELVLPSRWPDLIDQLVGSLQTSDSNYHTSASFIVPIPRTSSKNRDKSTQKMHPLHTEEITQKAISSSPGKRQLTRHKGSSPGKRQLTRQKAAYQAKAAHRLKGKLTRQKAAYQAKGSSPGKRQLTRQKAAHQAKGSPALYLATLA</sequence>
<keyword evidence="3" id="KW-1185">Reference proteome</keyword>
<protein>
    <submittedName>
        <fullName evidence="2">Importin-alpha export receptor</fullName>
    </submittedName>
</protein>
<accession>A0AAW0AU80</accession>
<name>A0AAW0AU80_9AGAR</name>
<organism evidence="2 3">
    <name type="scientific">Paramarasmius palmivorus</name>
    <dbReference type="NCBI Taxonomy" id="297713"/>
    <lineage>
        <taxon>Eukaryota</taxon>
        <taxon>Fungi</taxon>
        <taxon>Dikarya</taxon>
        <taxon>Basidiomycota</taxon>
        <taxon>Agaricomycotina</taxon>
        <taxon>Agaricomycetes</taxon>
        <taxon>Agaricomycetidae</taxon>
        <taxon>Agaricales</taxon>
        <taxon>Marasmiineae</taxon>
        <taxon>Marasmiaceae</taxon>
        <taxon>Paramarasmius</taxon>
    </lineage>
</organism>
<feature type="region of interest" description="Disordered" evidence="1">
    <location>
        <begin position="109"/>
        <end position="196"/>
    </location>
</feature>
<comment type="caution">
    <text evidence="2">The sequence shown here is derived from an EMBL/GenBank/DDBJ whole genome shotgun (WGS) entry which is preliminary data.</text>
</comment>
<dbReference type="AlphaFoldDB" id="A0AAW0AU80"/>
<feature type="non-terminal residue" evidence="2">
    <location>
        <position position="1"/>
    </location>
</feature>
<dbReference type="Proteomes" id="UP001383192">
    <property type="component" value="Unassembled WGS sequence"/>
</dbReference>
<feature type="compositionally biased region" description="Basic residues" evidence="1">
    <location>
        <begin position="148"/>
        <end position="158"/>
    </location>
</feature>
<proteinExistence type="predicted"/>